<reference evidence="2" key="1">
    <citation type="journal article" date="2019" name="Environ. Microbiol.">
        <title>Fungal ecological strategies reflected in gene transcription - a case study of two litter decomposers.</title>
        <authorList>
            <person name="Barbi F."/>
            <person name="Kohler A."/>
            <person name="Barry K."/>
            <person name="Baskaran P."/>
            <person name="Daum C."/>
            <person name="Fauchery L."/>
            <person name="Ihrmark K."/>
            <person name="Kuo A."/>
            <person name="LaButti K."/>
            <person name="Lipzen A."/>
            <person name="Morin E."/>
            <person name="Grigoriev I.V."/>
            <person name="Henrissat B."/>
            <person name="Lindahl B."/>
            <person name="Martin F."/>
        </authorList>
    </citation>
    <scope>NUCLEOTIDE SEQUENCE</scope>
    <source>
        <strain evidence="2">JB14</strain>
    </source>
</reference>
<dbReference type="AlphaFoldDB" id="A0A6A4I730"/>
<name>A0A6A4I730_9AGAR</name>
<keyword evidence="3" id="KW-1185">Reference proteome</keyword>
<proteinExistence type="predicted"/>
<dbReference type="EMBL" id="ML769407">
    <property type="protein sequence ID" value="KAE9405663.1"/>
    <property type="molecule type" value="Genomic_DNA"/>
</dbReference>
<evidence type="ECO:0000313" key="3">
    <source>
        <dbReference type="Proteomes" id="UP000799118"/>
    </source>
</evidence>
<evidence type="ECO:0000313" key="2">
    <source>
        <dbReference type="EMBL" id="KAE9405663.1"/>
    </source>
</evidence>
<organism evidence="2 3">
    <name type="scientific">Gymnopus androsaceus JB14</name>
    <dbReference type="NCBI Taxonomy" id="1447944"/>
    <lineage>
        <taxon>Eukaryota</taxon>
        <taxon>Fungi</taxon>
        <taxon>Dikarya</taxon>
        <taxon>Basidiomycota</taxon>
        <taxon>Agaricomycotina</taxon>
        <taxon>Agaricomycetes</taxon>
        <taxon>Agaricomycetidae</taxon>
        <taxon>Agaricales</taxon>
        <taxon>Marasmiineae</taxon>
        <taxon>Omphalotaceae</taxon>
        <taxon>Gymnopus</taxon>
    </lineage>
</organism>
<feature type="region of interest" description="Disordered" evidence="1">
    <location>
        <begin position="95"/>
        <end position="117"/>
    </location>
</feature>
<gene>
    <name evidence="2" type="ORF">BT96DRAFT_988176</name>
</gene>
<accession>A0A6A4I730</accession>
<sequence>MIILPLGNAATTTGNLNSEEKILGRSIRVSLSHPNGPTSFGGVQQYRESQSCDYSTMHKVDAEFTTVWKDVPKAMKDTYIAQARRLKKIRKANEMTGMPTDSDDIDGGGSGGAVSGARGGSSEAYPYITGPYQLILTVSVQVLTGRSNELLTSAKMDTCRLPQLKGNAVV</sequence>
<evidence type="ECO:0000256" key="1">
    <source>
        <dbReference type="SAM" id="MobiDB-lite"/>
    </source>
</evidence>
<dbReference type="Proteomes" id="UP000799118">
    <property type="component" value="Unassembled WGS sequence"/>
</dbReference>
<feature type="compositionally biased region" description="Gly residues" evidence="1">
    <location>
        <begin position="107"/>
        <end position="117"/>
    </location>
</feature>
<protein>
    <submittedName>
        <fullName evidence="2">Uncharacterized protein</fullName>
    </submittedName>
</protein>